<proteinExistence type="predicted"/>
<accession>A0A834FSW1</accession>
<dbReference type="Proteomes" id="UP000646548">
    <property type="component" value="Unassembled WGS sequence"/>
</dbReference>
<dbReference type="AlphaFoldDB" id="A0A834FSW1"/>
<evidence type="ECO:0000313" key="1">
    <source>
        <dbReference type="EMBL" id="KAF6739401.1"/>
    </source>
</evidence>
<sequence length="106" mass="12391">MYELRLLKPKHFLCFWERETQILITGLFSNETFNLQKPQMYRSWCISAMIDATLTAARLITKIKSPICICRQCILMVVLQNIQLDNMTTQAAPLMTKKQLTGSHRR</sequence>
<protein>
    <submittedName>
        <fullName evidence="1">Uncharacterized protein</fullName>
    </submittedName>
</protein>
<dbReference type="EMBL" id="WKFB01000006">
    <property type="protein sequence ID" value="KAF6739401.1"/>
    <property type="molecule type" value="Genomic_DNA"/>
</dbReference>
<reference evidence="1" key="1">
    <citation type="journal article" name="BMC Genomics">
        <title>Long-read sequencing and de novo genome assembly of marine medaka (Oryzias melastigma).</title>
        <authorList>
            <person name="Liang P."/>
            <person name="Saqib H.S.A."/>
            <person name="Ni X."/>
            <person name="Shen Y."/>
        </authorList>
    </citation>
    <scope>NUCLEOTIDE SEQUENCE</scope>
    <source>
        <strain evidence="1">Bigg-433</strain>
    </source>
</reference>
<name>A0A834FSW1_ORYME</name>
<organism evidence="1 2">
    <name type="scientific">Oryzias melastigma</name>
    <name type="common">Marine medaka</name>
    <dbReference type="NCBI Taxonomy" id="30732"/>
    <lineage>
        <taxon>Eukaryota</taxon>
        <taxon>Metazoa</taxon>
        <taxon>Chordata</taxon>
        <taxon>Craniata</taxon>
        <taxon>Vertebrata</taxon>
        <taxon>Euteleostomi</taxon>
        <taxon>Actinopterygii</taxon>
        <taxon>Neopterygii</taxon>
        <taxon>Teleostei</taxon>
        <taxon>Neoteleostei</taxon>
        <taxon>Acanthomorphata</taxon>
        <taxon>Ovalentaria</taxon>
        <taxon>Atherinomorphae</taxon>
        <taxon>Beloniformes</taxon>
        <taxon>Adrianichthyidae</taxon>
        <taxon>Oryziinae</taxon>
        <taxon>Oryzias</taxon>
    </lineage>
</organism>
<evidence type="ECO:0000313" key="2">
    <source>
        <dbReference type="Proteomes" id="UP000646548"/>
    </source>
</evidence>
<gene>
    <name evidence="1" type="ORF">FQA47_018228</name>
</gene>
<comment type="caution">
    <text evidence="1">The sequence shown here is derived from an EMBL/GenBank/DDBJ whole genome shotgun (WGS) entry which is preliminary data.</text>
</comment>